<keyword evidence="5 7" id="KW-1133">Transmembrane helix</keyword>
<keyword evidence="3 7" id="KW-0997">Cell inner membrane</keyword>
<dbReference type="AlphaFoldDB" id="A0A5B8FJK8"/>
<keyword evidence="10" id="KW-1185">Reference proteome</keyword>
<keyword evidence="4 7" id="KW-0812">Transmembrane</keyword>
<feature type="transmembrane region" description="Helical" evidence="7">
    <location>
        <begin position="325"/>
        <end position="355"/>
    </location>
</feature>
<dbReference type="InterPro" id="IPR010656">
    <property type="entry name" value="DctM"/>
</dbReference>
<dbReference type="Pfam" id="PF06808">
    <property type="entry name" value="DctM"/>
    <property type="match status" value="1"/>
</dbReference>
<comment type="similarity">
    <text evidence="7">Belongs to the TRAP transporter large permease family.</text>
</comment>
<organism evidence="9 10">
    <name type="scientific">Paroceanicella profunda</name>
    <dbReference type="NCBI Taxonomy" id="2579971"/>
    <lineage>
        <taxon>Bacteria</taxon>
        <taxon>Pseudomonadati</taxon>
        <taxon>Pseudomonadota</taxon>
        <taxon>Alphaproteobacteria</taxon>
        <taxon>Rhodobacterales</taxon>
        <taxon>Paracoccaceae</taxon>
        <taxon>Paroceanicella</taxon>
    </lineage>
</organism>
<evidence type="ECO:0000256" key="6">
    <source>
        <dbReference type="ARBA" id="ARBA00023136"/>
    </source>
</evidence>
<feature type="transmembrane region" description="Helical" evidence="7">
    <location>
        <begin position="6"/>
        <end position="38"/>
    </location>
</feature>
<geneLocation type="plasmid" evidence="10">
    <name>pd4m1b</name>
</geneLocation>
<gene>
    <name evidence="9" type="ORF">FDP22_21390</name>
</gene>
<feature type="transmembrane region" description="Helical" evidence="7">
    <location>
        <begin position="59"/>
        <end position="85"/>
    </location>
</feature>
<feature type="transmembrane region" description="Helical" evidence="7">
    <location>
        <begin position="105"/>
        <end position="129"/>
    </location>
</feature>
<feature type="transmembrane region" description="Helical" evidence="7">
    <location>
        <begin position="367"/>
        <end position="392"/>
    </location>
</feature>
<evidence type="ECO:0000313" key="10">
    <source>
        <dbReference type="Proteomes" id="UP000305888"/>
    </source>
</evidence>
<evidence type="ECO:0000313" key="9">
    <source>
        <dbReference type="EMBL" id="QDL94428.1"/>
    </source>
</evidence>
<feature type="transmembrane region" description="Helical" evidence="7">
    <location>
        <begin position="292"/>
        <end position="313"/>
    </location>
</feature>
<name>A0A5B8FJK8_9RHOB</name>
<feature type="transmembrane region" description="Helical" evidence="7">
    <location>
        <begin position="141"/>
        <end position="165"/>
    </location>
</feature>
<evidence type="ECO:0000259" key="8">
    <source>
        <dbReference type="Pfam" id="PF06808"/>
    </source>
</evidence>
<dbReference type="RefSeq" id="WP_138576209.1">
    <property type="nucleotide sequence ID" value="NZ_CP040820.1"/>
</dbReference>
<dbReference type="GO" id="GO:0022857">
    <property type="term" value="F:transmembrane transporter activity"/>
    <property type="evidence" value="ECO:0007669"/>
    <property type="project" value="UniProtKB-UniRule"/>
</dbReference>
<keyword evidence="9" id="KW-0614">Plasmid</keyword>
<feature type="domain" description="TRAP C4-dicarboxylate transport system permease DctM subunit" evidence="8">
    <location>
        <begin position="11"/>
        <end position="430"/>
    </location>
</feature>
<dbReference type="Proteomes" id="UP000305888">
    <property type="component" value="Plasmid pD4M1B"/>
</dbReference>
<dbReference type="NCBIfam" id="TIGR00786">
    <property type="entry name" value="dctM"/>
    <property type="match status" value="1"/>
</dbReference>
<feature type="transmembrane region" description="Helical" evidence="7">
    <location>
        <begin position="412"/>
        <end position="434"/>
    </location>
</feature>
<dbReference type="InterPro" id="IPR004681">
    <property type="entry name" value="TRAP_DctM"/>
</dbReference>
<evidence type="ECO:0000256" key="5">
    <source>
        <dbReference type="ARBA" id="ARBA00022989"/>
    </source>
</evidence>
<keyword evidence="2" id="KW-1003">Cell membrane</keyword>
<comment type="function">
    <text evidence="7">Part of the tripartite ATP-independent periplasmic (TRAP) transport system.</text>
</comment>
<comment type="caution">
    <text evidence="7">Lacks conserved residue(s) required for the propagation of feature annotation.</text>
</comment>
<feature type="transmembrane region" description="Helical" evidence="7">
    <location>
        <begin position="177"/>
        <end position="201"/>
    </location>
</feature>
<dbReference type="PANTHER" id="PTHR33362:SF5">
    <property type="entry name" value="C4-DICARBOXYLATE TRAP TRANSPORTER LARGE PERMEASE PROTEIN DCTM"/>
    <property type="match status" value="1"/>
</dbReference>
<evidence type="ECO:0000256" key="7">
    <source>
        <dbReference type="RuleBase" id="RU369079"/>
    </source>
</evidence>
<dbReference type="GO" id="GO:0005886">
    <property type="term" value="C:plasma membrane"/>
    <property type="evidence" value="ECO:0007669"/>
    <property type="project" value="UniProtKB-SubCell"/>
</dbReference>
<comment type="subunit">
    <text evidence="7">The complex comprises the extracytoplasmic solute receptor protein and the two transmembrane proteins.</text>
</comment>
<evidence type="ECO:0000256" key="1">
    <source>
        <dbReference type="ARBA" id="ARBA00004429"/>
    </source>
</evidence>
<feature type="transmembrane region" description="Helical" evidence="7">
    <location>
        <begin position="229"/>
        <end position="247"/>
    </location>
</feature>
<dbReference type="PIRSF" id="PIRSF006066">
    <property type="entry name" value="HI0050"/>
    <property type="match status" value="1"/>
</dbReference>
<dbReference type="KEGG" id="ppru:FDP22_21390"/>
<evidence type="ECO:0000256" key="2">
    <source>
        <dbReference type="ARBA" id="ARBA00022475"/>
    </source>
</evidence>
<dbReference type="PANTHER" id="PTHR33362">
    <property type="entry name" value="SIALIC ACID TRAP TRANSPORTER PERMEASE PROTEIN SIAT-RELATED"/>
    <property type="match status" value="1"/>
</dbReference>
<accession>A0A5B8FJK8</accession>
<comment type="subcellular location">
    <subcellularLocation>
        <location evidence="1 7">Cell inner membrane</location>
        <topology evidence="1 7">Multi-pass membrane protein</topology>
    </subcellularLocation>
</comment>
<evidence type="ECO:0000256" key="4">
    <source>
        <dbReference type="ARBA" id="ARBA00022692"/>
    </source>
</evidence>
<sequence>MSGAELGFSILGLVLVLIAIRVPIGVALGVAAFIGLWAQRNINVAFGVMQNTPFEVAANWGLSAIPMFILMGAVAHNTGISAALFNAARYWFSGLPGGLAVATNMASAGFAAASGSSVATAATMSRLAIPEMLKQGYAPSLACGVVASAGTLGALIPPSIMFVIYGVFAEVSITKLLIAGVLPGVLTAAVYTAMIVGRAWWNPAIAPRVTLQMSREELWRMRWRSLGPVWPLLVLIFGIIGGLYGGVFTPTEAGAGGALLACVVAAAQRRLTYAVMRDSVLEAVKTSAQLFFVAYGAVMFTKFLALVGIPGIMGGMIGTWALDPVLLVVAVSIIYLILGMFLDPLGVLLLTLPIVQPMFKALGLDEIWLGVIVVKYIEIGLLTPPVGFNAYVVKSVVGEKVPLETIFKGISWFLACEVVIMVLLIAFPQISLFLPNSMN</sequence>
<reference evidence="9 10" key="1">
    <citation type="submission" date="2019-06" db="EMBL/GenBank/DDBJ databases">
        <title>Genome sequence of Rhodobacteraceae bacterium D4M1.</title>
        <authorList>
            <person name="Cao J."/>
        </authorList>
    </citation>
    <scope>NUCLEOTIDE SEQUENCE [LARGE SCALE GENOMIC DNA]</scope>
    <source>
        <strain evidence="9 10">D4M1</strain>
        <plasmid evidence="10">pd4m1b</plasmid>
    </source>
</reference>
<keyword evidence="6 7" id="KW-0472">Membrane</keyword>
<dbReference type="OrthoDB" id="9790209at2"/>
<evidence type="ECO:0000256" key="3">
    <source>
        <dbReference type="ARBA" id="ARBA00022519"/>
    </source>
</evidence>
<proteinExistence type="inferred from homology"/>
<dbReference type="EMBL" id="CP040820">
    <property type="protein sequence ID" value="QDL94428.1"/>
    <property type="molecule type" value="Genomic_DNA"/>
</dbReference>
<keyword evidence="7" id="KW-0813">Transport</keyword>
<protein>
    <recommendedName>
        <fullName evidence="7">TRAP transporter large permease protein</fullName>
    </recommendedName>
</protein>